<organism evidence="8 9">
    <name type="scientific">Nannocystis radixulma</name>
    <dbReference type="NCBI Taxonomy" id="2995305"/>
    <lineage>
        <taxon>Bacteria</taxon>
        <taxon>Pseudomonadati</taxon>
        <taxon>Myxococcota</taxon>
        <taxon>Polyangia</taxon>
        <taxon>Nannocystales</taxon>
        <taxon>Nannocystaceae</taxon>
        <taxon>Nannocystis</taxon>
    </lineage>
</organism>
<dbReference type="InterPro" id="IPR029063">
    <property type="entry name" value="SAM-dependent_MTases_sf"/>
</dbReference>
<evidence type="ECO:0000259" key="7">
    <source>
        <dbReference type="Pfam" id="PF20473"/>
    </source>
</evidence>
<evidence type="ECO:0000313" key="9">
    <source>
        <dbReference type="Proteomes" id="UP001217838"/>
    </source>
</evidence>
<dbReference type="PROSITE" id="PS00092">
    <property type="entry name" value="N6_MTASE"/>
    <property type="match status" value="1"/>
</dbReference>
<dbReference type="InterPro" id="IPR050953">
    <property type="entry name" value="N4_N6_ade-DNA_methylase"/>
</dbReference>
<dbReference type="EC" id="2.1.1.72" evidence="1"/>
<dbReference type="Pfam" id="PF20466">
    <property type="entry name" value="MmeI_TRD"/>
    <property type="match status" value="1"/>
</dbReference>
<dbReference type="EMBL" id="JAQNDN010000013">
    <property type="protein sequence ID" value="MDC0670740.1"/>
    <property type="molecule type" value="Genomic_DNA"/>
</dbReference>
<evidence type="ECO:0000259" key="5">
    <source>
        <dbReference type="Pfam" id="PF20464"/>
    </source>
</evidence>
<comment type="caution">
    <text evidence="8">The sequence shown here is derived from an EMBL/GenBank/DDBJ whole genome shotgun (WGS) entry which is preliminary data.</text>
</comment>
<evidence type="ECO:0000313" key="8">
    <source>
        <dbReference type="EMBL" id="MDC0670740.1"/>
    </source>
</evidence>
<evidence type="ECO:0000259" key="6">
    <source>
        <dbReference type="Pfam" id="PF20466"/>
    </source>
</evidence>
<dbReference type="PRINTS" id="PR00507">
    <property type="entry name" value="N12N6MTFRASE"/>
</dbReference>
<gene>
    <name evidence="8" type="ORF">POL58_23490</name>
</gene>
<dbReference type="InterPro" id="IPR046816">
    <property type="entry name" value="MmeI_Mtase"/>
</dbReference>
<dbReference type="PANTHER" id="PTHR33841:SF1">
    <property type="entry name" value="DNA METHYLTRANSFERASE A"/>
    <property type="match status" value="1"/>
</dbReference>
<accession>A0ABT5B9C7</accession>
<dbReference type="InterPro" id="IPR046820">
    <property type="entry name" value="MmeI_TRD"/>
</dbReference>
<dbReference type="InterPro" id="IPR002052">
    <property type="entry name" value="DNA_methylase_N6_adenine_CS"/>
</dbReference>
<evidence type="ECO:0000256" key="3">
    <source>
        <dbReference type="ARBA" id="ARBA00022679"/>
    </source>
</evidence>
<feature type="domain" description="MmeI-like DNA-methyltransferase" evidence="7">
    <location>
        <begin position="279"/>
        <end position="509"/>
    </location>
</feature>
<evidence type="ECO:0000256" key="4">
    <source>
        <dbReference type="ARBA" id="ARBA00047942"/>
    </source>
</evidence>
<dbReference type="Pfam" id="PF20473">
    <property type="entry name" value="MmeI_Mtase"/>
    <property type="match status" value="1"/>
</dbReference>
<dbReference type="Pfam" id="PF20464">
    <property type="entry name" value="MmeI_N"/>
    <property type="match status" value="1"/>
</dbReference>
<dbReference type="SUPFAM" id="SSF53335">
    <property type="entry name" value="S-adenosyl-L-methionine-dependent methyltransferases"/>
    <property type="match status" value="1"/>
</dbReference>
<evidence type="ECO:0000256" key="2">
    <source>
        <dbReference type="ARBA" id="ARBA00022603"/>
    </source>
</evidence>
<dbReference type="RefSeq" id="WP_272000634.1">
    <property type="nucleotide sequence ID" value="NZ_JAQNDN010000013.1"/>
</dbReference>
<comment type="catalytic activity">
    <reaction evidence="4">
        <text>a 2'-deoxyadenosine in DNA + S-adenosyl-L-methionine = an N(6)-methyl-2'-deoxyadenosine in DNA + S-adenosyl-L-homocysteine + H(+)</text>
        <dbReference type="Rhea" id="RHEA:15197"/>
        <dbReference type="Rhea" id="RHEA-COMP:12418"/>
        <dbReference type="Rhea" id="RHEA-COMP:12419"/>
        <dbReference type="ChEBI" id="CHEBI:15378"/>
        <dbReference type="ChEBI" id="CHEBI:57856"/>
        <dbReference type="ChEBI" id="CHEBI:59789"/>
        <dbReference type="ChEBI" id="CHEBI:90615"/>
        <dbReference type="ChEBI" id="CHEBI:90616"/>
        <dbReference type="EC" id="2.1.1.72"/>
    </reaction>
</comment>
<sequence length="894" mass="100064">MPGLAHRLAGFAAHAAALPGGGEADARAFCERLLRAFGWRSLRHAVFAPSTAAGEFDLTVSSTLWLALKPRGTDLAAHRQRAFEHWHDRTTHPRYVVLCNYSDLVVHDFNRQIWEPLDRLTITELPREHAALGFLLPDPRPPVFRNDRVAITRDAVDRLAAVFHLLVQRGVPRELARRFLLRRVFDLFAAAIDLAPHHSELFPDLEPLALTVEEQTHLHAAAARDWSRVELPVFGALFQRSMDRERRHAQGAHFTNEADIQRIVLPTLVRPWRQRIAAATSSEELLAVHHELARLRVLDPACGSGNFLYVAYRELLRLELELAERLRHESATPFSPRISVRNFFGLDTDPFAVELARVTLQLATRLALLELRPAFPVEPEPLTDLHDNLRAADALFTDWPAVDVILGNPPFQSKNKIQRELGPDYVRRLRRAFPEVSGLADYCVYWFRKAHDHLPIGGRAGLVGTNTIRQNNSRDSGLGHIVESGTITDAVASEVWSGDAAVHVSIVNWIKQPRAPGKKSLSWQTGDAAHSPWQTVELEQIGPSLSPHTDVSAARVLRANANAGRCYQGQTVGHEAFLLPPASARAMLRRARGNAAVILPFLIGDDLLGRADGSPSRWVIDFGDRDLHEAREFTAPFARIKTHVLPDREAAAAEELRRNADVLRTDARARVNRHHANFHEQWWRLSWRRGEMLAALAPLSRFAACVRVTKRPIFEFVSPQIRPSDALVVFAFDDDYSFGLLQSSVHWQWFTARCSTLKRDHRYTSSTVFDAFPWPQRPSSAEVVQVARAARHLRTVRARALQQLGCSRRELYRDLDASGRSPLRPAHDALDRAVRAAYGMPAGADPLRFLLDLNHELAAREAAGATIVGPGLAALAPGARLRVACRSRDCIEPA</sequence>
<proteinExistence type="predicted"/>
<dbReference type="PANTHER" id="PTHR33841">
    <property type="entry name" value="DNA METHYLTRANSFERASE YEEA-RELATED"/>
    <property type="match status" value="1"/>
</dbReference>
<protein>
    <recommendedName>
        <fullName evidence="1">site-specific DNA-methyltransferase (adenine-specific)</fullName>
        <ecNumber evidence="1">2.1.1.72</ecNumber>
    </recommendedName>
</protein>
<dbReference type="InterPro" id="IPR046817">
    <property type="entry name" value="MmeI_N"/>
</dbReference>
<dbReference type="GO" id="GO:0008168">
    <property type="term" value="F:methyltransferase activity"/>
    <property type="evidence" value="ECO:0007669"/>
    <property type="project" value="UniProtKB-KW"/>
</dbReference>
<reference evidence="8 9" key="1">
    <citation type="submission" date="2022-11" db="EMBL/GenBank/DDBJ databases">
        <title>Minimal conservation of predation-associated metabolite biosynthetic gene clusters underscores biosynthetic potential of Myxococcota including descriptions for ten novel species: Archangium lansinium sp. nov., Myxococcus landrumus sp. nov., Nannocystis bai.</title>
        <authorList>
            <person name="Ahearne A."/>
            <person name="Stevens C."/>
            <person name="Dowd S."/>
        </authorList>
    </citation>
    <scope>NUCLEOTIDE SEQUENCE [LARGE SCALE GENOMIC DNA]</scope>
    <source>
        <strain evidence="8 9">NCELM</strain>
    </source>
</reference>
<feature type="domain" description="MmeI-like target recognition" evidence="6">
    <location>
        <begin position="715"/>
        <end position="776"/>
    </location>
</feature>
<dbReference type="GO" id="GO:0032259">
    <property type="term" value="P:methylation"/>
    <property type="evidence" value="ECO:0007669"/>
    <property type="project" value="UniProtKB-KW"/>
</dbReference>
<dbReference type="Proteomes" id="UP001217838">
    <property type="component" value="Unassembled WGS sequence"/>
</dbReference>
<keyword evidence="9" id="KW-1185">Reference proteome</keyword>
<feature type="domain" description="MmeI-like N-terminal" evidence="5">
    <location>
        <begin position="19"/>
        <end position="168"/>
    </location>
</feature>
<evidence type="ECO:0000256" key="1">
    <source>
        <dbReference type="ARBA" id="ARBA00011900"/>
    </source>
</evidence>
<name>A0ABT5B9C7_9BACT</name>
<keyword evidence="3" id="KW-0808">Transferase</keyword>
<keyword evidence="2 8" id="KW-0489">Methyltransferase</keyword>
<dbReference type="Gene3D" id="3.40.50.150">
    <property type="entry name" value="Vaccinia Virus protein VP39"/>
    <property type="match status" value="1"/>
</dbReference>